<keyword evidence="10" id="KW-1185">Reference proteome</keyword>
<evidence type="ECO:0000313" key="10">
    <source>
        <dbReference type="Proteomes" id="UP001418637"/>
    </source>
</evidence>
<feature type="transmembrane region" description="Helical" evidence="8">
    <location>
        <begin position="251"/>
        <end position="271"/>
    </location>
</feature>
<accession>A0ABV0BII2</accession>
<dbReference type="InterPro" id="IPR004776">
    <property type="entry name" value="Mem_transp_PIN-like"/>
</dbReference>
<gene>
    <name evidence="9" type="ORF">WJT86_05275</name>
</gene>
<evidence type="ECO:0000256" key="4">
    <source>
        <dbReference type="ARBA" id="ARBA00022475"/>
    </source>
</evidence>
<feature type="transmembrane region" description="Helical" evidence="8">
    <location>
        <begin position="220"/>
        <end position="239"/>
    </location>
</feature>
<comment type="similarity">
    <text evidence="2">Belongs to the auxin efflux carrier (TC 2.A.69) family.</text>
</comment>
<evidence type="ECO:0000256" key="5">
    <source>
        <dbReference type="ARBA" id="ARBA00022692"/>
    </source>
</evidence>
<keyword evidence="7 8" id="KW-0472">Membrane</keyword>
<keyword evidence="4" id="KW-1003">Cell membrane</keyword>
<feature type="transmembrane region" description="Helical" evidence="8">
    <location>
        <begin position="120"/>
        <end position="141"/>
    </location>
</feature>
<evidence type="ECO:0000256" key="1">
    <source>
        <dbReference type="ARBA" id="ARBA00004651"/>
    </source>
</evidence>
<evidence type="ECO:0000256" key="3">
    <source>
        <dbReference type="ARBA" id="ARBA00022448"/>
    </source>
</evidence>
<dbReference type="Gene3D" id="1.20.1530.20">
    <property type="match status" value="2"/>
</dbReference>
<dbReference type="EMBL" id="JBBYXI010000002">
    <property type="protein sequence ID" value="MEN3930475.1"/>
    <property type="molecule type" value="Genomic_DNA"/>
</dbReference>
<feature type="transmembrane region" description="Helical" evidence="8">
    <location>
        <begin position="277"/>
        <end position="299"/>
    </location>
</feature>
<keyword evidence="3" id="KW-0813">Transport</keyword>
<evidence type="ECO:0000313" key="9">
    <source>
        <dbReference type="EMBL" id="MEN3930475.1"/>
    </source>
</evidence>
<dbReference type="Pfam" id="PF03547">
    <property type="entry name" value="Mem_trans"/>
    <property type="match status" value="1"/>
</dbReference>
<dbReference type="RefSeq" id="WP_346336482.1">
    <property type="nucleotide sequence ID" value="NZ_JBBYXI010000002.1"/>
</dbReference>
<reference evidence="9 10" key="1">
    <citation type="submission" date="2024-04" db="EMBL/GenBank/DDBJ databases">
        <title>A novel species isolated from cricket.</title>
        <authorList>
            <person name="Wang H.-C."/>
        </authorList>
    </citation>
    <scope>NUCLEOTIDE SEQUENCE [LARGE SCALE GENOMIC DNA]</scope>
    <source>
        <strain evidence="9 10">WL0021</strain>
    </source>
</reference>
<feature type="transmembrane region" description="Helical" evidence="8">
    <location>
        <begin position="153"/>
        <end position="173"/>
    </location>
</feature>
<feature type="transmembrane region" description="Helical" evidence="8">
    <location>
        <begin position="91"/>
        <end position="113"/>
    </location>
</feature>
<organism evidence="9 10">
    <name type="scientific">Hohaiivirga grylli</name>
    <dbReference type="NCBI Taxonomy" id="3133970"/>
    <lineage>
        <taxon>Bacteria</taxon>
        <taxon>Pseudomonadati</taxon>
        <taxon>Pseudomonadota</taxon>
        <taxon>Alphaproteobacteria</taxon>
        <taxon>Hyphomicrobiales</taxon>
        <taxon>Methylobacteriaceae</taxon>
        <taxon>Hohaiivirga</taxon>
    </lineage>
</organism>
<dbReference type="InterPro" id="IPR038770">
    <property type="entry name" value="Na+/solute_symporter_sf"/>
</dbReference>
<name>A0ABV0BII2_9HYPH</name>
<evidence type="ECO:0000256" key="8">
    <source>
        <dbReference type="SAM" id="Phobius"/>
    </source>
</evidence>
<keyword evidence="6 8" id="KW-1133">Transmembrane helix</keyword>
<dbReference type="PANTHER" id="PTHR36838:SF1">
    <property type="entry name" value="SLR1864 PROTEIN"/>
    <property type="match status" value="1"/>
</dbReference>
<dbReference type="PANTHER" id="PTHR36838">
    <property type="entry name" value="AUXIN EFFLUX CARRIER FAMILY PROTEIN"/>
    <property type="match status" value="1"/>
</dbReference>
<evidence type="ECO:0000256" key="7">
    <source>
        <dbReference type="ARBA" id="ARBA00023136"/>
    </source>
</evidence>
<comment type="caution">
    <text evidence="9">The sequence shown here is derived from an EMBL/GenBank/DDBJ whole genome shotgun (WGS) entry which is preliminary data.</text>
</comment>
<dbReference type="Proteomes" id="UP001418637">
    <property type="component" value="Unassembled WGS sequence"/>
</dbReference>
<feature type="transmembrane region" description="Helical" evidence="8">
    <location>
        <begin position="185"/>
        <end position="208"/>
    </location>
</feature>
<protein>
    <submittedName>
        <fullName evidence="9">AEC family transporter</fullName>
    </submittedName>
</protein>
<feature type="transmembrane region" description="Helical" evidence="8">
    <location>
        <begin position="31"/>
        <end position="49"/>
    </location>
</feature>
<comment type="subcellular location">
    <subcellularLocation>
        <location evidence="1">Cell membrane</location>
        <topology evidence="1">Multi-pass membrane protein</topology>
    </subcellularLocation>
</comment>
<evidence type="ECO:0000256" key="6">
    <source>
        <dbReference type="ARBA" id="ARBA00022989"/>
    </source>
</evidence>
<feature type="transmembrane region" description="Helical" evidence="8">
    <location>
        <begin position="58"/>
        <end position="79"/>
    </location>
</feature>
<sequence>MQILMVILPVFSVYALGYFGYHYLKPDIAGLARLSVYLMLPFLCFDMFYRHELSFSDIYLIIYTVILTYILIAIIYVLARLLKYNTKDGSALILSSVFMNSGNYGIPVVLLAFGEEGRPIVIFLTVFHGVLQATIGIYYAAKGGGAGSVGIKAPLLAVVRMPVIHAIVLGFLFQKLGIHISENFMVCIEMVGNASIPTAMIVLGMQLATISLKHVDLLKTAIAVTLKLLISPVLAYLLVFFMPVDPLIKKVFVLTAGMPTAANTTILALQFDTDAKFVSAVTFITTLLSLVTVSALLYFMKTGLIAF</sequence>
<keyword evidence="5 8" id="KW-0812">Transmembrane</keyword>
<proteinExistence type="inferred from homology"/>
<evidence type="ECO:0000256" key="2">
    <source>
        <dbReference type="ARBA" id="ARBA00010145"/>
    </source>
</evidence>